<dbReference type="InterPro" id="IPR002314">
    <property type="entry name" value="aa-tRNA-synt_IIb"/>
</dbReference>
<keyword evidence="9" id="KW-0030">Aminoacyl-tRNA synthetase</keyword>
<dbReference type="InterPro" id="IPR036621">
    <property type="entry name" value="Anticodon-bd_dom_sf"/>
</dbReference>
<evidence type="ECO:0000256" key="11">
    <source>
        <dbReference type="ARBA" id="ARBA00047671"/>
    </source>
</evidence>
<dbReference type="FunFam" id="3.30.930.10:FF:000042">
    <property type="entry name" value="probable proline--tRNA ligase, mitochondrial"/>
    <property type="match status" value="1"/>
</dbReference>
<dbReference type="PANTHER" id="PTHR42753:SF2">
    <property type="entry name" value="PROLINE--TRNA LIGASE"/>
    <property type="match status" value="1"/>
</dbReference>
<dbReference type="SUPFAM" id="SSF55681">
    <property type="entry name" value="Class II aaRS and biotin synthetases"/>
    <property type="match status" value="1"/>
</dbReference>
<dbReference type="InterPro" id="IPR044140">
    <property type="entry name" value="ProRS_anticodon_short"/>
</dbReference>
<comment type="subunit">
    <text evidence="2">Homodimer.</text>
</comment>
<gene>
    <name evidence="13" type="ORF">METZ01_LOCUS21144</name>
</gene>
<evidence type="ECO:0000256" key="1">
    <source>
        <dbReference type="ARBA" id="ARBA00004496"/>
    </source>
</evidence>
<dbReference type="EC" id="6.1.1.15" evidence="3"/>
<evidence type="ECO:0000256" key="5">
    <source>
        <dbReference type="ARBA" id="ARBA00022598"/>
    </source>
</evidence>
<evidence type="ECO:0000256" key="7">
    <source>
        <dbReference type="ARBA" id="ARBA00022840"/>
    </source>
</evidence>
<dbReference type="GO" id="GO:0005524">
    <property type="term" value="F:ATP binding"/>
    <property type="evidence" value="ECO:0007669"/>
    <property type="project" value="UniProtKB-KW"/>
</dbReference>
<dbReference type="CDD" id="cd00861">
    <property type="entry name" value="ProRS_anticodon_short"/>
    <property type="match status" value="1"/>
</dbReference>
<keyword evidence="8" id="KW-0648">Protein biosynthesis</keyword>
<keyword evidence="7" id="KW-0067">ATP-binding</keyword>
<comment type="subcellular location">
    <subcellularLocation>
        <location evidence="1">Cytoplasm</location>
    </subcellularLocation>
</comment>
<dbReference type="CDD" id="cd00779">
    <property type="entry name" value="ProRS_core_prok"/>
    <property type="match status" value="1"/>
</dbReference>
<dbReference type="AlphaFoldDB" id="A0A381PMW4"/>
<keyword evidence="4" id="KW-0963">Cytoplasm</keyword>
<dbReference type="Pfam" id="PF03129">
    <property type="entry name" value="HGTP_anticodon"/>
    <property type="match status" value="1"/>
</dbReference>
<reference evidence="13" key="1">
    <citation type="submission" date="2018-05" db="EMBL/GenBank/DDBJ databases">
        <authorList>
            <person name="Lanie J.A."/>
            <person name="Ng W.-L."/>
            <person name="Kazmierczak K.M."/>
            <person name="Andrzejewski T.M."/>
            <person name="Davidsen T.M."/>
            <person name="Wayne K.J."/>
            <person name="Tettelin H."/>
            <person name="Glass J.I."/>
            <person name="Rusch D."/>
            <person name="Podicherti R."/>
            <person name="Tsui H.-C.T."/>
            <person name="Winkler M.E."/>
        </authorList>
    </citation>
    <scope>NUCLEOTIDE SEQUENCE</scope>
</reference>
<dbReference type="InterPro" id="IPR045864">
    <property type="entry name" value="aa-tRNA-synth_II/BPL/LPL"/>
</dbReference>
<name>A0A381PMW4_9ZZZZ</name>
<protein>
    <recommendedName>
        <fullName evidence="3">proline--tRNA ligase</fullName>
        <ecNumber evidence="3">6.1.1.15</ecNumber>
    </recommendedName>
    <alternativeName>
        <fullName evidence="10">Prolyl-tRNA synthetase</fullName>
    </alternativeName>
</protein>
<proteinExistence type="predicted"/>
<dbReference type="PROSITE" id="PS50862">
    <property type="entry name" value="AA_TRNA_LIGASE_II"/>
    <property type="match status" value="1"/>
</dbReference>
<dbReference type="NCBIfam" id="TIGR00409">
    <property type="entry name" value="proS_fam_II"/>
    <property type="match status" value="1"/>
</dbReference>
<evidence type="ECO:0000256" key="3">
    <source>
        <dbReference type="ARBA" id="ARBA00012831"/>
    </source>
</evidence>
<dbReference type="InterPro" id="IPR004154">
    <property type="entry name" value="Anticodon-bd"/>
</dbReference>
<evidence type="ECO:0000256" key="4">
    <source>
        <dbReference type="ARBA" id="ARBA00022490"/>
    </source>
</evidence>
<organism evidence="13">
    <name type="scientific">marine metagenome</name>
    <dbReference type="NCBI Taxonomy" id="408172"/>
    <lineage>
        <taxon>unclassified sequences</taxon>
        <taxon>metagenomes</taxon>
        <taxon>ecological metagenomes</taxon>
    </lineage>
</organism>
<dbReference type="SUPFAM" id="SSF52954">
    <property type="entry name" value="Class II aaRS ABD-related"/>
    <property type="match status" value="1"/>
</dbReference>
<dbReference type="Gene3D" id="3.40.50.800">
    <property type="entry name" value="Anticodon-binding domain"/>
    <property type="match status" value="1"/>
</dbReference>
<dbReference type="GO" id="GO:0005829">
    <property type="term" value="C:cytosol"/>
    <property type="evidence" value="ECO:0007669"/>
    <property type="project" value="TreeGrafter"/>
</dbReference>
<evidence type="ECO:0000256" key="2">
    <source>
        <dbReference type="ARBA" id="ARBA00011738"/>
    </source>
</evidence>
<keyword evidence="6" id="KW-0547">Nucleotide-binding</keyword>
<dbReference type="PRINTS" id="PR01046">
    <property type="entry name" value="TRNASYNTHPRO"/>
</dbReference>
<dbReference type="InterPro" id="IPR033730">
    <property type="entry name" value="ProRS_core_prok"/>
</dbReference>
<evidence type="ECO:0000256" key="10">
    <source>
        <dbReference type="ARBA" id="ARBA00029731"/>
    </source>
</evidence>
<evidence type="ECO:0000256" key="6">
    <source>
        <dbReference type="ARBA" id="ARBA00022741"/>
    </source>
</evidence>
<comment type="catalytic activity">
    <reaction evidence="11">
        <text>tRNA(Pro) + L-proline + ATP = L-prolyl-tRNA(Pro) + AMP + diphosphate</text>
        <dbReference type="Rhea" id="RHEA:14305"/>
        <dbReference type="Rhea" id="RHEA-COMP:9700"/>
        <dbReference type="Rhea" id="RHEA-COMP:9702"/>
        <dbReference type="ChEBI" id="CHEBI:30616"/>
        <dbReference type="ChEBI" id="CHEBI:33019"/>
        <dbReference type="ChEBI" id="CHEBI:60039"/>
        <dbReference type="ChEBI" id="CHEBI:78442"/>
        <dbReference type="ChEBI" id="CHEBI:78532"/>
        <dbReference type="ChEBI" id="CHEBI:456215"/>
        <dbReference type="EC" id="6.1.1.15"/>
    </reaction>
</comment>
<evidence type="ECO:0000313" key="13">
    <source>
        <dbReference type="EMBL" id="SUZ68290.1"/>
    </source>
</evidence>
<keyword evidence="5" id="KW-0436">Ligase</keyword>
<dbReference type="InterPro" id="IPR006195">
    <property type="entry name" value="aa-tRNA-synth_II"/>
</dbReference>
<dbReference type="Gene3D" id="3.30.930.10">
    <property type="entry name" value="Bira Bifunctional Protein, Domain 2"/>
    <property type="match status" value="1"/>
</dbReference>
<dbReference type="InterPro" id="IPR050062">
    <property type="entry name" value="Pro-tRNA_synthetase"/>
</dbReference>
<evidence type="ECO:0000259" key="12">
    <source>
        <dbReference type="PROSITE" id="PS50862"/>
    </source>
</evidence>
<sequence length="423" mass="48304">MKTSNLLLATQRENPSDAETISHQLMIKAGLIRKVASGIYNWLPLGIKVLRNVENIVRQEMNDSGAQEVLMPMVQPSELWKETGRWQQYGKELLIFEDRHDREFCLGPTHEEVITDLCRNEIRSHRQLPITFYQIQTKFRDEIRPRFGVMRSREFIMKDAYSFDLSEDEMNDSYQSMREAYIKIFDSLGLDYRIVKADSGAIGGSDSEEFHVLANSGEDLLAFSDKSDYAINAELLIESMSDQNPESLDGKDSPDGKGKLRLKRGIEVGHIFKLGKKYSESMKLTIQTEKGNIHPEMGCYGIGISRIVAAAIEQNHDEKGIIWPKEISPYRTALIEINPKSDTKLKTQCSEIYNSLKENGHEILWDDRDQSAGVKFSDMELIGIPQMIIIGEKSFKEGKVEFKIRGEDKITLLNLDEVINKTL</sequence>
<dbReference type="Pfam" id="PF00587">
    <property type="entry name" value="tRNA-synt_2b"/>
    <property type="match status" value="1"/>
</dbReference>
<dbReference type="InterPro" id="IPR002316">
    <property type="entry name" value="Pro-tRNA-ligase_IIa"/>
</dbReference>
<dbReference type="PANTHER" id="PTHR42753">
    <property type="entry name" value="MITOCHONDRIAL RIBOSOME PROTEIN L39/PROLYL-TRNA LIGASE FAMILY MEMBER"/>
    <property type="match status" value="1"/>
</dbReference>
<dbReference type="GO" id="GO:0006433">
    <property type="term" value="P:prolyl-tRNA aminoacylation"/>
    <property type="evidence" value="ECO:0007669"/>
    <property type="project" value="InterPro"/>
</dbReference>
<dbReference type="InterPro" id="IPR004500">
    <property type="entry name" value="Pro-tRNA-synth_IIa_bac-type"/>
</dbReference>
<evidence type="ECO:0000256" key="9">
    <source>
        <dbReference type="ARBA" id="ARBA00023146"/>
    </source>
</evidence>
<dbReference type="GO" id="GO:0004827">
    <property type="term" value="F:proline-tRNA ligase activity"/>
    <property type="evidence" value="ECO:0007669"/>
    <property type="project" value="UniProtKB-EC"/>
</dbReference>
<accession>A0A381PMW4</accession>
<dbReference type="EMBL" id="UINC01001036">
    <property type="protein sequence ID" value="SUZ68290.1"/>
    <property type="molecule type" value="Genomic_DNA"/>
</dbReference>
<feature type="domain" description="Aminoacyl-transfer RNA synthetases class-II family profile" evidence="12">
    <location>
        <begin position="33"/>
        <end position="324"/>
    </location>
</feature>
<evidence type="ECO:0000256" key="8">
    <source>
        <dbReference type="ARBA" id="ARBA00022917"/>
    </source>
</evidence>